<protein>
    <recommendedName>
        <fullName evidence="4">Glycosyl hydrolase family 43 protein</fullName>
    </recommendedName>
</protein>
<keyword evidence="1" id="KW-1133">Transmembrane helix</keyword>
<evidence type="ECO:0000313" key="3">
    <source>
        <dbReference type="Proteomes" id="UP000054408"/>
    </source>
</evidence>
<gene>
    <name evidence="2" type="ORF">AMSG_09748</name>
</gene>
<name>A0A0L0DRN5_THETB</name>
<reference evidence="2 3" key="1">
    <citation type="submission" date="2010-05" db="EMBL/GenBank/DDBJ databases">
        <title>The Genome Sequence of Thecamonas trahens ATCC 50062.</title>
        <authorList>
            <consortium name="The Broad Institute Genome Sequencing Platform"/>
            <person name="Russ C."/>
            <person name="Cuomo C."/>
            <person name="Shea T."/>
            <person name="Young S.K."/>
            <person name="Zeng Q."/>
            <person name="Koehrsen M."/>
            <person name="Haas B."/>
            <person name="Borodovsky M."/>
            <person name="Guigo R."/>
            <person name="Alvarado L."/>
            <person name="Berlin A."/>
            <person name="Bochicchio J."/>
            <person name="Borenstein D."/>
            <person name="Chapman S."/>
            <person name="Chen Z."/>
            <person name="Freedman E."/>
            <person name="Gellesch M."/>
            <person name="Goldberg J."/>
            <person name="Griggs A."/>
            <person name="Gujja S."/>
            <person name="Heilman E."/>
            <person name="Heiman D."/>
            <person name="Hepburn T."/>
            <person name="Howarth C."/>
            <person name="Jen D."/>
            <person name="Larson L."/>
            <person name="Mehta T."/>
            <person name="Park D."/>
            <person name="Pearson M."/>
            <person name="Roberts A."/>
            <person name="Saif S."/>
            <person name="Shenoy N."/>
            <person name="Sisk P."/>
            <person name="Stolte C."/>
            <person name="Sykes S."/>
            <person name="Thomson T."/>
            <person name="Walk T."/>
            <person name="White J."/>
            <person name="Yandava C."/>
            <person name="Burger G."/>
            <person name="Gray M.W."/>
            <person name="Holland P.W.H."/>
            <person name="King N."/>
            <person name="Lang F.B.F."/>
            <person name="Roger A.J."/>
            <person name="Ruiz-Trillo I."/>
            <person name="Lander E."/>
            <person name="Nusbaum C."/>
        </authorList>
    </citation>
    <scope>NUCLEOTIDE SEQUENCE [LARGE SCALE GENOMIC DNA]</scope>
    <source>
        <strain evidence="2 3">ATCC 50062</strain>
    </source>
</reference>
<organism evidence="2 3">
    <name type="scientific">Thecamonas trahens ATCC 50062</name>
    <dbReference type="NCBI Taxonomy" id="461836"/>
    <lineage>
        <taxon>Eukaryota</taxon>
        <taxon>Apusozoa</taxon>
        <taxon>Apusomonadida</taxon>
        <taxon>Apusomonadidae</taxon>
        <taxon>Thecamonas</taxon>
    </lineage>
</organism>
<keyword evidence="3" id="KW-1185">Reference proteome</keyword>
<sequence length="352" mass="36485">MWASHPKTPVFGKPVEPYYLTSTDDGASWTIENGGAPVIEVGGTGSYDEAAAETPSVAYFSGDGKYHMYYTAQEDALDVTTWSIGHAVSASPAGPWIKDASPVITRNSAGIGSFVVAEPGVVESNGELLVFFTSVVGFPSPAPMNTQYDIALATSTNGTHFTGHKVVLNQDATIWTRGDGYIGFSTPAPAIINGLVYLFHDVYKAGQVAGCSSQETTQAAVSYAHAASPAATFTPAAAPIYRRSDFLWSACELRAGNAIINGDKIVLFIAGQNVSSDFNTIEYGVAMAEAPLPPPPSPPPSNSDSGSLAKVAPVAGAAIAGIAIIAVVALVIIRRRRGSPSSTTPDSSVPLA</sequence>
<evidence type="ECO:0008006" key="4">
    <source>
        <dbReference type="Google" id="ProtNLM"/>
    </source>
</evidence>
<keyword evidence="1" id="KW-0472">Membrane</keyword>
<evidence type="ECO:0000256" key="1">
    <source>
        <dbReference type="SAM" id="Phobius"/>
    </source>
</evidence>
<dbReference type="RefSeq" id="XP_013754092.1">
    <property type="nucleotide sequence ID" value="XM_013898638.1"/>
</dbReference>
<dbReference type="EMBL" id="GL349485">
    <property type="protein sequence ID" value="KNC54083.1"/>
    <property type="molecule type" value="Genomic_DNA"/>
</dbReference>
<feature type="transmembrane region" description="Helical" evidence="1">
    <location>
        <begin position="311"/>
        <end position="333"/>
    </location>
</feature>
<proteinExistence type="predicted"/>
<keyword evidence="1" id="KW-0812">Transmembrane</keyword>
<dbReference type="AlphaFoldDB" id="A0A0L0DRN5"/>
<dbReference type="SUPFAM" id="SSF75005">
    <property type="entry name" value="Arabinanase/levansucrase/invertase"/>
    <property type="match status" value="1"/>
</dbReference>
<dbReference type="Proteomes" id="UP000054408">
    <property type="component" value="Unassembled WGS sequence"/>
</dbReference>
<dbReference type="Gene3D" id="2.115.10.20">
    <property type="entry name" value="Glycosyl hydrolase domain, family 43"/>
    <property type="match status" value="2"/>
</dbReference>
<dbReference type="GeneID" id="25568147"/>
<evidence type="ECO:0000313" key="2">
    <source>
        <dbReference type="EMBL" id="KNC54083.1"/>
    </source>
</evidence>
<accession>A0A0L0DRN5</accession>
<dbReference type="InterPro" id="IPR023296">
    <property type="entry name" value="Glyco_hydro_beta-prop_sf"/>
</dbReference>